<accession>A0ABP0AWA8</accession>
<sequence length="183" mass="20282">MASPQVNGVSPQSAFLEHLLQYPLVSDSVSTVKDNKYGQQTIAFSSSAYETLAKPVLPYLTKPYGYVSPYVKKADSLGDRTLDSIEQRFPVVRKPTAEVYQETKDLVFYPVRKGIEGRDHIYDVYSGERKQYPGEGVFPLGKALAGTAYTVTGETLAWVREYLSTAKKQANSTVSEKTHNGTN</sequence>
<evidence type="ECO:0000313" key="2">
    <source>
        <dbReference type="Proteomes" id="UP001642406"/>
    </source>
</evidence>
<protein>
    <recommendedName>
        <fullName evidence="3">Pathogenesis associated protein Cap20</fullName>
    </recommendedName>
</protein>
<gene>
    <name evidence="1" type="ORF">SBRCBS47491_001162</name>
</gene>
<keyword evidence="2" id="KW-1185">Reference proteome</keyword>
<evidence type="ECO:0000313" key="1">
    <source>
        <dbReference type="EMBL" id="CAK7211549.1"/>
    </source>
</evidence>
<proteinExistence type="predicted"/>
<name>A0ABP0AWA8_9PEZI</name>
<organism evidence="1 2">
    <name type="scientific">Sporothrix bragantina</name>
    <dbReference type="NCBI Taxonomy" id="671064"/>
    <lineage>
        <taxon>Eukaryota</taxon>
        <taxon>Fungi</taxon>
        <taxon>Dikarya</taxon>
        <taxon>Ascomycota</taxon>
        <taxon>Pezizomycotina</taxon>
        <taxon>Sordariomycetes</taxon>
        <taxon>Sordariomycetidae</taxon>
        <taxon>Ophiostomatales</taxon>
        <taxon>Ophiostomataceae</taxon>
        <taxon>Sporothrix</taxon>
    </lineage>
</organism>
<dbReference type="EMBL" id="CAWUHC010000006">
    <property type="protein sequence ID" value="CAK7211549.1"/>
    <property type="molecule type" value="Genomic_DNA"/>
</dbReference>
<reference evidence="1 2" key="1">
    <citation type="submission" date="2024-01" db="EMBL/GenBank/DDBJ databases">
        <authorList>
            <person name="Allen C."/>
            <person name="Tagirdzhanova G."/>
        </authorList>
    </citation>
    <scope>NUCLEOTIDE SEQUENCE [LARGE SCALE GENOMIC DNA]</scope>
</reference>
<evidence type="ECO:0008006" key="3">
    <source>
        <dbReference type="Google" id="ProtNLM"/>
    </source>
</evidence>
<comment type="caution">
    <text evidence="1">The sequence shown here is derived from an EMBL/GenBank/DDBJ whole genome shotgun (WGS) entry which is preliminary data.</text>
</comment>
<dbReference type="Proteomes" id="UP001642406">
    <property type="component" value="Unassembled WGS sequence"/>
</dbReference>